<comment type="caution">
    <text evidence="2">The sequence shown here is derived from an EMBL/GenBank/DDBJ whole genome shotgun (WGS) entry which is preliminary data.</text>
</comment>
<name>A0A8H7WH47_9HELO</name>
<dbReference type="EMBL" id="JAFJYH010000019">
    <property type="protein sequence ID" value="KAG4424608.1"/>
    <property type="molecule type" value="Genomic_DNA"/>
</dbReference>
<sequence>MTISSMLEIIELVRSTTESRQEIRDKILRTHQPDFVENEAEIVITLAARLWSASYIDGSKPPFTTGQTIEWTASSFPDRLAQHFQPSSTEKGKLPSFFVAKKLDRIAGIKIHLTGNLLDHLKMTEDDTAVYIFHQVSFLSLHEDQNCTGLPKNLVEETIRTLALLLPGSNGRPNKWYQKRRKGHEEELDPGAGTCGFLNASKRRLENFKYWGLRLAILKQAFDDSEPKNFWHWWRDDRKKVQWYTFWIAVLVLVLTIVFGLIQSVAGVVQTVVTVKAANSD</sequence>
<proteinExistence type="predicted"/>
<dbReference type="AlphaFoldDB" id="A0A8H7WH47"/>
<keyword evidence="3" id="KW-1185">Reference proteome</keyword>
<reference evidence="2" key="1">
    <citation type="submission" date="2021-02" db="EMBL/GenBank/DDBJ databases">
        <title>Genome sequence Cadophora malorum strain M34.</title>
        <authorList>
            <person name="Stefanovic E."/>
            <person name="Vu D."/>
            <person name="Scully C."/>
            <person name="Dijksterhuis J."/>
            <person name="Roader J."/>
            <person name="Houbraken J."/>
        </authorList>
    </citation>
    <scope>NUCLEOTIDE SEQUENCE</scope>
    <source>
        <strain evidence="2">M34</strain>
    </source>
</reference>
<feature type="transmembrane region" description="Helical" evidence="1">
    <location>
        <begin position="243"/>
        <end position="262"/>
    </location>
</feature>
<evidence type="ECO:0000313" key="2">
    <source>
        <dbReference type="EMBL" id="KAG4424608.1"/>
    </source>
</evidence>
<dbReference type="OrthoDB" id="5428890at2759"/>
<keyword evidence="1" id="KW-1133">Transmembrane helix</keyword>
<protein>
    <submittedName>
        <fullName evidence="2">Uncharacterized protein</fullName>
    </submittedName>
</protein>
<keyword evidence="1" id="KW-0472">Membrane</keyword>
<gene>
    <name evidence="2" type="ORF">IFR04_002318</name>
</gene>
<evidence type="ECO:0000256" key="1">
    <source>
        <dbReference type="SAM" id="Phobius"/>
    </source>
</evidence>
<evidence type="ECO:0000313" key="3">
    <source>
        <dbReference type="Proteomes" id="UP000664132"/>
    </source>
</evidence>
<keyword evidence="1" id="KW-0812">Transmembrane</keyword>
<dbReference type="Proteomes" id="UP000664132">
    <property type="component" value="Unassembled WGS sequence"/>
</dbReference>
<organism evidence="2 3">
    <name type="scientific">Cadophora malorum</name>
    <dbReference type="NCBI Taxonomy" id="108018"/>
    <lineage>
        <taxon>Eukaryota</taxon>
        <taxon>Fungi</taxon>
        <taxon>Dikarya</taxon>
        <taxon>Ascomycota</taxon>
        <taxon>Pezizomycotina</taxon>
        <taxon>Leotiomycetes</taxon>
        <taxon>Helotiales</taxon>
        <taxon>Ploettnerulaceae</taxon>
        <taxon>Cadophora</taxon>
    </lineage>
</organism>
<accession>A0A8H7WH47</accession>